<dbReference type="Proteomes" id="UP000575068">
    <property type="component" value="Unassembled WGS sequence"/>
</dbReference>
<organism evidence="2 3">
    <name type="scientific">Rhizorhapis suberifaciens</name>
    <name type="common">corky root of lettuce</name>
    <dbReference type="NCBI Taxonomy" id="13656"/>
    <lineage>
        <taxon>Bacteria</taxon>
        <taxon>Pseudomonadati</taxon>
        <taxon>Pseudomonadota</taxon>
        <taxon>Alphaproteobacteria</taxon>
        <taxon>Sphingomonadales</taxon>
        <taxon>Sphingomonadaceae</taxon>
        <taxon>Rhizorhapis</taxon>
    </lineage>
</organism>
<evidence type="ECO:0000256" key="1">
    <source>
        <dbReference type="SAM" id="MobiDB-lite"/>
    </source>
</evidence>
<sequence length="188" mass="19612">MADTPPAKPRAPRKTAAKSTMTTPTGRKKAVAPVVAERTAVAEPRKRTASSKAATGQRSTLPSREKLREQADVLKTQAAKTARSAAVTGKAKAGSAMQGLSKLINDTAGNLDDKLGSQYGDYARYAAEAIAGAAATLDRKDIDELVSDARDFVRKSPAVAIGTAAVVGFVLMRLAKSSKTPEAETEEA</sequence>
<dbReference type="RefSeq" id="WP_184473890.1">
    <property type="nucleotide sequence ID" value="NZ_JACHOV010000001.1"/>
</dbReference>
<evidence type="ECO:0000313" key="2">
    <source>
        <dbReference type="EMBL" id="MBB4640049.1"/>
    </source>
</evidence>
<accession>A0A840HQX8</accession>
<evidence type="ECO:0000313" key="3">
    <source>
        <dbReference type="Proteomes" id="UP000575068"/>
    </source>
</evidence>
<comment type="caution">
    <text evidence="2">The sequence shown here is derived from an EMBL/GenBank/DDBJ whole genome shotgun (WGS) entry which is preliminary data.</text>
</comment>
<evidence type="ECO:0008006" key="4">
    <source>
        <dbReference type="Google" id="ProtNLM"/>
    </source>
</evidence>
<feature type="region of interest" description="Disordered" evidence="1">
    <location>
        <begin position="1"/>
        <end position="70"/>
    </location>
</feature>
<gene>
    <name evidence="2" type="ORF">HNQ99_000329</name>
</gene>
<protein>
    <recommendedName>
        <fullName evidence="4">DUF883 domain-containing protein</fullName>
    </recommendedName>
</protein>
<dbReference type="EMBL" id="JACHOV010000001">
    <property type="protein sequence ID" value="MBB4640049.1"/>
    <property type="molecule type" value="Genomic_DNA"/>
</dbReference>
<keyword evidence="3" id="KW-1185">Reference proteome</keyword>
<feature type="compositionally biased region" description="Polar residues" evidence="1">
    <location>
        <begin position="50"/>
        <end position="62"/>
    </location>
</feature>
<name>A0A840HQX8_9SPHN</name>
<reference evidence="2 3" key="1">
    <citation type="submission" date="2020-08" db="EMBL/GenBank/DDBJ databases">
        <title>Genomic Encyclopedia of Type Strains, Phase IV (KMG-IV): sequencing the most valuable type-strain genomes for metagenomic binning, comparative biology and taxonomic classification.</title>
        <authorList>
            <person name="Goeker M."/>
        </authorList>
    </citation>
    <scope>NUCLEOTIDE SEQUENCE [LARGE SCALE GENOMIC DNA]</scope>
    <source>
        <strain evidence="2 3">DSM 7465</strain>
    </source>
</reference>
<dbReference type="AlphaFoldDB" id="A0A840HQX8"/>
<proteinExistence type="predicted"/>